<dbReference type="Gene3D" id="3.20.10.10">
    <property type="entry name" value="D-amino Acid Aminotransferase, subunit A, domain 2"/>
    <property type="match status" value="1"/>
</dbReference>
<accession>A0A4R3LZE0</accession>
<gene>
    <name evidence="12" type="ORF">EDC22_1163</name>
</gene>
<keyword evidence="13" id="KW-1185">Reference proteome</keyword>
<dbReference type="PANTHER" id="PTHR42743:SF11">
    <property type="entry name" value="AMINODEOXYCHORISMATE LYASE"/>
    <property type="match status" value="1"/>
</dbReference>
<evidence type="ECO:0000256" key="7">
    <source>
        <dbReference type="ARBA" id="ARBA00014472"/>
    </source>
</evidence>
<dbReference type="EC" id="2.6.1.42" evidence="6"/>
<dbReference type="GO" id="GO:0009082">
    <property type="term" value="P:branched-chain amino acid biosynthetic process"/>
    <property type="evidence" value="ECO:0007669"/>
    <property type="project" value="UniProtKB-KW"/>
</dbReference>
<sequence length="286" mass="31624">MAQWSKTWTFVDGDWLEGNPPLVGPRSHALWLGSCVFDGARAFEGVTPDLDRHCARVNASAEALGLTPTMSVAAMLDLCREGLAKFPRDAALYIRPMYWAEEGGYFGVPPLPESTRFCLSIYEVPMPADAGFSVTLSSHRRPTLEQAPVNAKAACLYPNSAKALMEAKARGFDNAVVLDAMGNVAELATANLMMVRDGIVHTPYPNGTFLNGITRQRVIALLRADGIEVRERVISYRDLTEADELFSTGNYAKLLPISRIDARDLQPGPIYRRARQLYWDWALSRS</sequence>
<comment type="pathway">
    <text evidence="2">Amino-acid biosynthesis; L-isoleucine biosynthesis; L-isoleucine from 2-oxobutanoate: step 4/4.</text>
</comment>
<evidence type="ECO:0000256" key="2">
    <source>
        <dbReference type="ARBA" id="ARBA00004824"/>
    </source>
</evidence>
<evidence type="ECO:0000256" key="5">
    <source>
        <dbReference type="ARBA" id="ARBA00009320"/>
    </source>
</evidence>
<dbReference type="EMBL" id="SMAK01000016">
    <property type="protein sequence ID" value="TCT04127.1"/>
    <property type="molecule type" value="Genomic_DNA"/>
</dbReference>
<comment type="caution">
    <text evidence="12">The sequence shown here is derived from an EMBL/GenBank/DDBJ whole genome shotgun (WGS) entry which is preliminary data.</text>
</comment>
<dbReference type="InterPro" id="IPR043131">
    <property type="entry name" value="BCAT-like_N"/>
</dbReference>
<protein>
    <recommendedName>
        <fullName evidence="7">Probable branched-chain-amino-acid aminotransferase</fullName>
        <ecNumber evidence="6">2.6.1.42</ecNumber>
    </recommendedName>
</protein>
<dbReference type="NCBIfam" id="NF009896">
    <property type="entry name" value="PRK13356.1"/>
    <property type="match status" value="1"/>
</dbReference>
<evidence type="ECO:0000256" key="8">
    <source>
        <dbReference type="ARBA" id="ARBA00023304"/>
    </source>
</evidence>
<comment type="catalytic activity">
    <reaction evidence="9">
        <text>L-valine + 2-oxoglutarate = 3-methyl-2-oxobutanoate + L-glutamate</text>
        <dbReference type="Rhea" id="RHEA:24813"/>
        <dbReference type="ChEBI" id="CHEBI:11851"/>
        <dbReference type="ChEBI" id="CHEBI:16810"/>
        <dbReference type="ChEBI" id="CHEBI:29985"/>
        <dbReference type="ChEBI" id="CHEBI:57762"/>
        <dbReference type="EC" id="2.6.1.42"/>
    </reaction>
</comment>
<dbReference type="OrthoDB" id="21319at2"/>
<evidence type="ECO:0000256" key="4">
    <source>
        <dbReference type="ARBA" id="ARBA00005072"/>
    </source>
</evidence>
<dbReference type="AlphaFoldDB" id="A0A4R3LZE0"/>
<evidence type="ECO:0000256" key="11">
    <source>
        <dbReference type="ARBA" id="ARBA00049229"/>
    </source>
</evidence>
<comment type="pathway">
    <text evidence="3">Amino-acid biosynthesis; L-valine biosynthesis; L-valine from pyruvate: step 4/4.</text>
</comment>
<dbReference type="Proteomes" id="UP000295678">
    <property type="component" value="Unassembled WGS sequence"/>
</dbReference>
<comment type="function">
    <text evidence="1">Acts on leucine, isoleucine and valine.</text>
</comment>
<dbReference type="Pfam" id="PF01063">
    <property type="entry name" value="Aminotran_4"/>
    <property type="match status" value="1"/>
</dbReference>
<dbReference type="InterPro" id="IPR036038">
    <property type="entry name" value="Aminotransferase-like"/>
</dbReference>
<evidence type="ECO:0000256" key="3">
    <source>
        <dbReference type="ARBA" id="ARBA00004931"/>
    </source>
</evidence>
<keyword evidence="8" id="KW-0100">Branched-chain amino acid biosynthesis</keyword>
<comment type="catalytic activity">
    <reaction evidence="11">
        <text>L-leucine + 2-oxoglutarate = 4-methyl-2-oxopentanoate + L-glutamate</text>
        <dbReference type="Rhea" id="RHEA:18321"/>
        <dbReference type="ChEBI" id="CHEBI:16810"/>
        <dbReference type="ChEBI" id="CHEBI:17865"/>
        <dbReference type="ChEBI" id="CHEBI:29985"/>
        <dbReference type="ChEBI" id="CHEBI:57427"/>
        <dbReference type="EC" id="2.6.1.42"/>
    </reaction>
</comment>
<evidence type="ECO:0000256" key="1">
    <source>
        <dbReference type="ARBA" id="ARBA00003109"/>
    </source>
</evidence>
<evidence type="ECO:0000313" key="12">
    <source>
        <dbReference type="EMBL" id="TCT04127.1"/>
    </source>
</evidence>
<dbReference type="InterPro" id="IPR050571">
    <property type="entry name" value="Class-IV_PLP-Dep_Aminotrnsfr"/>
</dbReference>
<reference evidence="12 13" key="1">
    <citation type="submission" date="2019-03" db="EMBL/GenBank/DDBJ databases">
        <title>Genomic Encyclopedia of Type Strains, Phase IV (KMG-IV): sequencing the most valuable type-strain genomes for metagenomic binning, comparative biology and taxonomic classification.</title>
        <authorList>
            <person name="Goeker M."/>
        </authorList>
    </citation>
    <scope>NUCLEOTIDE SEQUENCE [LARGE SCALE GENOMIC DNA]</scope>
    <source>
        <strain evidence="12 13">DSM 19345</strain>
    </source>
</reference>
<dbReference type="RefSeq" id="WP_132807834.1">
    <property type="nucleotide sequence ID" value="NZ_SMAK01000016.1"/>
</dbReference>
<proteinExistence type="inferred from homology"/>
<keyword evidence="8" id="KW-0028">Amino-acid biosynthesis</keyword>
<evidence type="ECO:0000313" key="13">
    <source>
        <dbReference type="Proteomes" id="UP000295678"/>
    </source>
</evidence>
<dbReference type="InterPro" id="IPR001544">
    <property type="entry name" value="Aminotrans_IV"/>
</dbReference>
<organism evidence="12 13">
    <name type="scientific">Tepidamorphus gemmatus</name>
    <dbReference type="NCBI Taxonomy" id="747076"/>
    <lineage>
        <taxon>Bacteria</taxon>
        <taxon>Pseudomonadati</taxon>
        <taxon>Pseudomonadota</taxon>
        <taxon>Alphaproteobacteria</taxon>
        <taxon>Hyphomicrobiales</taxon>
        <taxon>Tepidamorphaceae</taxon>
        <taxon>Tepidamorphus</taxon>
    </lineage>
</organism>
<keyword evidence="12" id="KW-0808">Transferase</keyword>
<dbReference type="GO" id="GO:0005829">
    <property type="term" value="C:cytosol"/>
    <property type="evidence" value="ECO:0007669"/>
    <property type="project" value="TreeGrafter"/>
</dbReference>
<dbReference type="PANTHER" id="PTHR42743">
    <property type="entry name" value="AMINO-ACID AMINOTRANSFERASE"/>
    <property type="match status" value="1"/>
</dbReference>
<name>A0A4R3LZE0_9HYPH</name>
<comment type="catalytic activity">
    <reaction evidence="10">
        <text>L-isoleucine + 2-oxoglutarate = (S)-3-methyl-2-oxopentanoate + L-glutamate</text>
        <dbReference type="Rhea" id="RHEA:24801"/>
        <dbReference type="ChEBI" id="CHEBI:16810"/>
        <dbReference type="ChEBI" id="CHEBI:29985"/>
        <dbReference type="ChEBI" id="CHEBI:35146"/>
        <dbReference type="ChEBI" id="CHEBI:58045"/>
        <dbReference type="EC" id="2.6.1.42"/>
    </reaction>
</comment>
<dbReference type="InterPro" id="IPR043132">
    <property type="entry name" value="BCAT-like_C"/>
</dbReference>
<dbReference type="GO" id="GO:0004084">
    <property type="term" value="F:branched-chain-amino-acid transaminase activity"/>
    <property type="evidence" value="ECO:0007669"/>
    <property type="project" value="UniProtKB-EC"/>
</dbReference>
<comment type="pathway">
    <text evidence="4">Amino-acid biosynthesis; L-leucine biosynthesis; L-leucine from 3-methyl-2-oxobutanoate: step 4/4.</text>
</comment>
<comment type="similarity">
    <text evidence="5">Belongs to the class-IV pyridoxal-phosphate-dependent aminotransferase family.</text>
</comment>
<dbReference type="Gene3D" id="3.30.470.10">
    <property type="match status" value="1"/>
</dbReference>
<evidence type="ECO:0000256" key="6">
    <source>
        <dbReference type="ARBA" id="ARBA00013053"/>
    </source>
</evidence>
<evidence type="ECO:0000256" key="10">
    <source>
        <dbReference type="ARBA" id="ARBA00048798"/>
    </source>
</evidence>
<keyword evidence="12" id="KW-0032">Aminotransferase</keyword>
<evidence type="ECO:0000256" key="9">
    <source>
        <dbReference type="ARBA" id="ARBA00048212"/>
    </source>
</evidence>
<dbReference type="SUPFAM" id="SSF56752">
    <property type="entry name" value="D-aminoacid aminotransferase-like PLP-dependent enzymes"/>
    <property type="match status" value="1"/>
</dbReference>